<comment type="caution">
    <text evidence="1">The sequence shown here is derived from an EMBL/GenBank/DDBJ whole genome shotgun (WGS) entry which is preliminary data.</text>
</comment>
<gene>
    <name evidence="1" type="ORF">KDA_17360</name>
</gene>
<name>A0A402B4I3_9CHLR</name>
<dbReference type="Proteomes" id="UP000287171">
    <property type="component" value="Unassembled WGS sequence"/>
</dbReference>
<protein>
    <submittedName>
        <fullName evidence="1">Uncharacterized protein</fullName>
    </submittedName>
</protein>
<evidence type="ECO:0000313" key="2">
    <source>
        <dbReference type="Proteomes" id="UP000287171"/>
    </source>
</evidence>
<reference evidence="2" key="1">
    <citation type="submission" date="2018-12" db="EMBL/GenBank/DDBJ databases">
        <title>Tengunoibacter tsumagoiensis gen. nov., sp. nov., Dictyobacter kobayashii sp. nov., D. alpinus sp. nov., and D. joshuensis sp. nov. and description of Dictyobacteraceae fam. nov. within the order Ktedonobacterales isolated from Tengu-no-mugimeshi.</title>
        <authorList>
            <person name="Wang C.M."/>
            <person name="Zheng Y."/>
            <person name="Sakai Y."/>
            <person name="Toyoda A."/>
            <person name="Minakuchi Y."/>
            <person name="Abe K."/>
            <person name="Yokota A."/>
            <person name="Yabe S."/>
        </authorList>
    </citation>
    <scope>NUCLEOTIDE SEQUENCE [LARGE SCALE GENOMIC DNA]</scope>
    <source>
        <strain evidence="2">Uno16</strain>
    </source>
</reference>
<proteinExistence type="predicted"/>
<accession>A0A402B4I3</accession>
<dbReference type="EMBL" id="BIFT01000001">
    <property type="protein sequence ID" value="GCE26252.1"/>
    <property type="molecule type" value="Genomic_DNA"/>
</dbReference>
<keyword evidence="2" id="KW-1185">Reference proteome</keyword>
<dbReference type="AlphaFoldDB" id="A0A402B4I3"/>
<evidence type="ECO:0000313" key="1">
    <source>
        <dbReference type="EMBL" id="GCE26252.1"/>
    </source>
</evidence>
<organism evidence="1 2">
    <name type="scientific">Dictyobacter alpinus</name>
    <dbReference type="NCBI Taxonomy" id="2014873"/>
    <lineage>
        <taxon>Bacteria</taxon>
        <taxon>Bacillati</taxon>
        <taxon>Chloroflexota</taxon>
        <taxon>Ktedonobacteria</taxon>
        <taxon>Ktedonobacterales</taxon>
        <taxon>Dictyobacteraceae</taxon>
        <taxon>Dictyobacter</taxon>
    </lineage>
</organism>
<sequence length="49" mass="5682">MVVNRDLNSRARRRQPARGLPYSFRVSSSFASGRGIHFIAEKDDNMTWK</sequence>